<gene>
    <name evidence="2" type="ORF">GALMADRAFT_251611</name>
</gene>
<name>A0A067SSD2_GALM3</name>
<reference evidence="3" key="1">
    <citation type="journal article" date="2014" name="Proc. Natl. Acad. Sci. U.S.A.">
        <title>Extensive sampling of basidiomycete genomes demonstrates inadequacy of the white-rot/brown-rot paradigm for wood decay fungi.</title>
        <authorList>
            <person name="Riley R."/>
            <person name="Salamov A.A."/>
            <person name="Brown D.W."/>
            <person name="Nagy L.G."/>
            <person name="Floudas D."/>
            <person name="Held B.W."/>
            <person name="Levasseur A."/>
            <person name="Lombard V."/>
            <person name="Morin E."/>
            <person name="Otillar R."/>
            <person name="Lindquist E.A."/>
            <person name="Sun H."/>
            <person name="LaButti K.M."/>
            <person name="Schmutz J."/>
            <person name="Jabbour D."/>
            <person name="Luo H."/>
            <person name="Baker S.E."/>
            <person name="Pisabarro A.G."/>
            <person name="Walton J.D."/>
            <person name="Blanchette R.A."/>
            <person name="Henrissat B."/>
            <person name="Martin F."/>
            <person name="Cullen D."/>
            <person name="Hibbett D.S."/>
            <person name="Grigoriev I.V."/>
        </authorList>
    </citation>
    <scope>NUCLEOTIDE SEQUENCE [LARGE SCALE GENOMIC DNA]</scope>
    <source>
        <strain evidence="3">CBS 339.88</strain>
    </source>
</reference>
<keyword evidence="1" id="KW-0732">Signal</keyword>
<keyword evidence="3" id="KW-1185">Reference proteome</keyword>
<evidence type="ECO:0000313" key="3">
    <source>
        <dbReference type="Proteomes" id="UP000027222"/>
    </source>
</evidence>
<evidence type="ECO:0000313" key="2">
    <source>
        <dbReference type="EMBL" id="KDR73801.1"/>
    </source>
</evidence>
<dbReference type="HOGENOM" id="CLU_2622189_0_0_1"/>
<dbReference type="Proteomes" id="UP000027222">
    <property type="component" value="Unassembled WGS sequence"/>
</dbReference>
<evidence type="ECO:0008006" key="4">
    <source>
        <dbReference type="Google" id="ProtNLM"/>
    </source>
</evidence>
<proteinExistence type="predicted"/>
<dbReference type="EMBL" id="KL142385">
    <property type="protein sequence ID" value="KDR73801.1"/>
    <property type="molecule type" value="Genomic_DNA"/>
</dbReference>
<feature type="chain" id="PRO_5001646180" description="Secreted protein" evidence="1">
    <location>
        <begin position="21"/>
        <end position="78"/>
    </location>
</feature>
<protein>
    <recommendedName>
        <fullName evidence="4">Secreted protein</fullName>
    </recommendedName>
</protein>
<evidence type="ECO:0000256" key="1">
    <source>
        <dbReference type="SAM" id="SignalP"/>
    </source>
</evidence>
<organism evidence="2 3">
    <name type="scientific">Galerina marginata (strain CBS 339.88)</name>
    <dbReference type="NCBI Taxonomy" id="685588"/>
    <lineage>
        <taxon>Eukaryota</taxon>
        <taxon>Fungi</taxon>
        <taxon>Dikarya</taxon>
        <taxon>Basidiomycota</taxon>
        <taxon>Agaricomycotina</taxon>
        <taxon>Agaricomycetes</taxon>
        <taxon>Agaricomycetidae</taxon>
        <taxon>Agaricales</taxon>
        <taxon>Agaricineae</taxon>
        <taxon>Strophariaceae</taxon>
        <taxon>Galerina</taxon>
    </lineage>
</organism>
<feature type="signal peptide" evidence="1">
    <location>
        <begin position="1"/>
        <end position="20"/>
    </location>
</feature>
<dbReference type="AlphaFoldDB" id="A0A067SSD2"/>
<accession>A0A067SSD2</accession>
<sequence length="78" mass="8839">MASLRRSLIMSFVFLELLRGERESWSCPPQSSLPVRVQVHPNYSEKIYMTVWRSATGTGSLCNSSPVPSVVPDLDFFF</sequence>